<dbReference type="SMART" id="SM00320">
    <property type="entry name" value="WD40"/>
    <property type="match status" value="3"/>
</dbReference>
<dbReference type="Proteomes" id="UP001230188">
    <property type="component" value="Unassembled WGS sequence"/>
</dbReference>
<name>A0AAD7UJ16_9STRA</name>
<dbReference type="InterPro" id="IPR015505">
    <property type="entry name" value="Coronin"/>
</dbReference>
<dbReference type="InterPro" id="IPR015943">
    <property type="entry name" value="WD40/YVTN_repeat-like_dom_sf"/>
</dbReference>
<dbReference type="InterPro" id="IPR036322">
    <property type="entry name" value="WD40_repeat_dom_sf"/>
</dbReference>
<dbReference type="InterPro" id="IPR015048">
    <property type="entry name" value="DUF1899"/>
</dbReference>
<keyword evidence="10" id="KW-1185">Reference proteome</keyword>
<dbReference type="PROSITE" id="PS50082">
    <property type="entry name" value="WD_REPEATS_2"/>
    <property type="match status" value="2"/>
</dbReference>
<comment type="similarity">
    <text evidence="1 7">Belongs to the WD repeat coronin family.</text>
</comment>
<keyword evidence="2 6" id="KW-0853">WD repeat</keyword>
<dbReference type="SMART" id="SM01167">
    <property type="entry name" value="DUF1900"/>
    <property type="match status" value="1"/>
</dbReference>
<keyword evidence="5" id="KW-0009">Actin-binding</keyword>
<feature type="domain" description="DUF1899" evidence="8">
    <location>
        <begin position="3"/>
        <end position="66"/>
    </location>
</feature>
<dbReference type="EMBL" id="JAQMWT010000161">
    <property type="protein sequence ID" value="KAJ8608756.1"/>
    <property type="molecule type" value="Genomic_DNA"/>
</dbReference>
<dbReference type="Gene3D" id="2.130.10.10">
    <property type="entry name" value="YVTN repeat-like/Quinoprotein amine dehydrogenase"/>
    <property type="match status" value="1"/>
</dbReference>
<evidence type="ECO:0000256" key="5">
    <source>
        <dbReference type="ARBA" id="ARBA00023203"/>
    </source>
</evidence>
<evidence type="ECO:0000259" key="8">
    <source>
        <dbReference type="SMART" id="SM01166"/>
    </source>
</evidence>
<evidence type="ECO:0000313" key="10">
    <source>
        <dbReference type="Proteomes" id="UP001230188"/>
    </source>
</evidence>
<evidence type="ECO:0000313" key="9">
    <source>
        <dbReference type="EMBL" id="KAJ8608756.1"/>
    </source>
</evidence>
<dbReference type="PROSITE" id="PS00678">
    <property type="entry name" value="WD_REPEATS_1"/>
    <property type="match status" value="1"/>
</dbReference>
<dbReference type="SUPFAM" id="SSF50978">
    <property type="entry name" value="WD40 repeat-like"/>
    <property type="match status" value="1"/>
</dbReference>
<dbReference type="InterPro" id="IPR001680">
    <property type="entry name" value="WD40_rpt"/>
</dbReference>
<feature type="repeat" description="WD" evidence="6">
    <location>
        <begin position="125"/>
        <end position="167"/>
    </location>
</feature>
<evidence type="ECO:0000256" key="6">
    <source>
        <dbReference type="PROSITE-ProRule" id="PRU00221"/>
    </source>
</evidence>
<keyword evidence="4" id="KW-0175">Coiled coil</keyword>
<dbReference type="GO" id="GO:0007015">
    <property type="term" value="P:actin filament organization"/>
    <property type="evidence" value="ECO:0007669"/>
    <property type="project" value="TreeGrafter"/>
</dbReference>
<dbReference type="AlphaFoldDB" id="A0AAD7UJ16"/>
<organism evidence="9 10">
    <name type="scientific">Chrysophaeum taylorii</name>
    <dbReference type="NCBI Taxonomy" id="2483200"/>
    <lineage>
        <taxon>Eukaryota</taxon>
        <taxon>Sar</taxon>
        <taxon>Stramenopiles</taxon>
        <taxon>Ochrophyta</taxon>
        <taxon>Pelagophyceae</taxon>
        <taxon>Pelagomonadales</taxon>
        <taxon>Pelagomonadaceae</taxon>
        <taxon>Chrysophaeum</taxon>
    </lineage>
</organism>
<evidence type="ECO:0000256" key="7">
    <source>
        <dbReference type="RuleBase" id="RU280818"/>
    </source>
</evidence>
<dbReference type="PANTHER" id="PTHR10856">
    <property type="entry name" value="CORONIN"/>
    <property type="match status" value="1"/>
</dbReference>
<evidence type="ECO:0000256" key="2">
    <source>
        <dbReference type="ARBA" id="ARBA00022574"/>
    </source>
</evidence>
<dbReference type="InterPro" id="IPR019775">
    <property type="entry name" value="WD40_repeat_CS"/>
</dbReference>
<dbReference type="Pfam" id="PF00400">
    <property type="entry name" value="WD40"/>
    <property type="match status" value="2"/>
</dbReference>
<gene>
    <name evidence="9" type="ORF">CTAYLR_007792</name>
</gene>
<dbReference type="Pfam" id="PF16300">
    <property type="entry name" value="WD40_4"/>
    <property type="match status" value="1"/>
</dbReference>
<dbReference type="Pfam" id="PF08953">
    <property type="entry name" value="DUF1899"/>
    <property type="match status" value="1"/>
</dbReference>
<reference evidence="9" key="1">
    <citation type="submission" date="2023-01" db="EMBL/GenBank/DDBJ databases">
        <title>Metagenome sequencing of chrysophaentin producing Chrysophaeum taylorii.</title>
        <authorList>
            <person name="Davison J."/>
            <person name="Bewley C."/>
        </authorList>
    </citation>
    <scope>NUCLEOTIDE SEQUENCE</scope>
    <source>
        <strain evidence="9">NIES-1699</strain>
    </source>
</reference>
<dbReference type="SMART" id="SM01166">
    <property type="entry name" value="DUF1899"/>
    <property type="match status" value="1"/>
</dbReference>
<comment type="caution">
    <text evidence="9">The sequence shown here is derived from an EMBL/GenBank/DDBJ whole genome shotgun (WGS) entry which is preliminary data.</text>
</comment>
<feature type="repeat" description="WD" evidence="6">
    <location>
        <begin position="75"/>
        <end position="117"/>
    </location>
</feature>
<evidence type="ECO:0000256" key="4">
    <source>
        <dbReference type="ARBA" id="ARBA00023054"/>
    </source>
</evidence>
<dbReference type="PROSITE" id="PS50294">
    <property type="entry name" value="WD_REPEATS_REGION"/>
    <property type="match status" value="2"/>
</dbReference>
<evidence type="ECO:0000256" key="1">
    <source>
        <dbReference type="ARBA" id="ARBA00009482"/>
    </source>
</evidence>
<dbReference type="PANTHER" id="PTHR10856:SF0">
    <property type="entry name" value="CORONIN"/>
    <property type="match status" value="1"/>
</dbReference>
<protein>
    <recommendedName>
        <fullName evidence="7">Coronin</fullName>
    </recommendedName>
</protein>
<sequence length="449" mass="49111">MSGFVRASKYRHVYVEAPKVEDTYKGFRLSTATGEQQYIKGNTKFFAVALQGGGGPIAVVPFEHKGSYAPSTPIIAGHKGQVLDFDFNPFHEHLIASASEDLTIKVWGIPPDGLTETITEPLVDLHGHGRKVTLLRFHPTANNVLGSIGGDFVVKVWDIEKGSEIGSMDIHDQLIQDLVWDYEGKIWGTTCKDKRVRLGDPRANAVVGEIPEAHQGAKSSKLAFLGETGRFVTLGFTKQSQRQLKIWDVRDLTKSLTKVDIDQAAGVILPFFDPDTKVLYLCGKGDGNIRYYECVDGKPFVFSLSEYRSTQAAKGACFLPKRGLNIMKCETARCLKLTSQAGQGVVEPLAFIVPRKSDAFQDDIFPDTFSGLHSLTADEWLAGNDAPPNLVSLNPDAKGGAAVVKPRANPAAKFTPVKTTMQLQKELDDAHKLIDKLTTRLKEAGLPTS</sequence>
<evidence type="ECO:0000256" key="3">
    <source>
        <dbReference type="ARBA" id="ARBA00022737"/>
    </source>
</evidence>
<accession>A0AAD7UJ16</accession>
<keyword evidence="3 7" id="KW-0677">Repeat</keyword>
<dbReference type="FunFam" id="2.130.10.10:FF:000502">
    <property type="entry name" value="Coronin"/>
    <property type="match status" value="1"/>
</dbReference>
<dbReference type="GO" id="GO:0051015">
    <property type="term" value="F:actin filament binding"/>
    <property type="evidence" value="ECO:0007669"/>
    <property type="project" value="TreeGrafter"/>
</dbReference>
<proteinExistence type="inferred from homology"/>